<dbReference type="SUPFAM" id="SSF56112">
    <property type="entry name" value="Protein kinase-like (PK-like)"/>
    <property type="match status" value="1"/>
</dbReference>
<sequence>MTEEHEKLLRYSNGDINLAALNVSFSKLSDSECIDSVFLDLHNLDLTYLDTEACDLSCVAPAAGCSDQPPSLDRTLLQLVQPIPDRLVNVCIKYPLLGEPSELHASLQALHNRVRVYRQFETWRCPHLVRYYGSHGFGAVFEFVDGPTLEDLLQSDECVTISLLGKHVSIALLYIQYLGFSHNFVSTHTLCFIPSRKIWKVMHLGGCSAGVSDSTDIYDFGCVLQDVLASAVHRYGELETFYHENAQLFEPSVDTTANAGGSTRILVEELEDRILTGCRLWLQIRTSLEQLIQQCLSSQSHDRPNLHQLLRFFTYLVPKEICVQNAYDALLQEY</sequence>
<keyword evidence="1" id="KW-0418">Kinase</keyword>
<accession>A0A0A9Y032</accession>
<dbReference type="EMBL" id="GDHC01000669">
    <property type="protein sequence ID" value="JAQ17960.1"/>
    <property type="molecule type" value="Transcribed_RNA"/>
</dbReference>
<gene>
    <name evidence="1" type="ORF">CM83_3292</name>
    <name evidence="2" type="ORF">g.10050</name>
</gene>
<proteinExistence type="predicted"/>
<evidence type="ECO:0000313" key="1">
    <source>
        <dbReference type="EMBL" id="JAG24468.1"/>
    </source>
</evidence>
<reference evidence="1" key="2">
    <citation type="submission" date="2014-07" db="EMBL/GenBank/DDBJ databases">
        <authorList>
            <person name="Hull J."/>
        </authorList>
    </citation>
    <scope>NUCLEOTIDE SEQUENCE</scope>
</reference>
<dbReference type="GO" id="GO:0016301">
    <property type="term" value="F:kinase activity"/>
    <property type="evidence" value="ECO:0007669"/>
    <property type="project" value="UniProtKB-KW"/>
</dbReference>
<keyword evidence="1" id="KW-0808">Transferase</keyword>
<protein>
    <submittedName>
        <fullName evidence="1">Putative kinase 098L</fullName>
    </submittedName>
</protein>
<dbReference type="EMBL" id="GBHO01019136">
    <property type="protein sequence ID" value="JAG24468.1"/>
    <property type="molecule type" value="Transcribed_RNA"/>
</dbReference>
<organism evidence="1">
    <name type="scientific">Lygus hesperus</name>
    <name type="common">Western plant bug</name>
    <dbReference type="NCBI Taxonomy" id="30085"/>
    <lineage>
        <taxon>Eukaryota</taxon>
        <taxon>Metazoa</taxon>
        <taxon>Ecdysozoa</taxon>
        <taxon>Arthropoda</taxon>
        <taxon>Hexapoda</taxon>
        <taxon>Insecta</taxon>
        <taxon>Pterygota</taxon>
        <taxon>Neoptera</taxon>
        <taxon>Paraneoptera</taxon>
        <taxon>Hemiptera</taxon>
        <taxon>Heteroptera</taxon>
        <taxon>Panheteroptera</taxon>
        <taxon>Cimicomorpha</taxon>
        <taxon>Miridae</taxon>
        <taxon>Mirini</taxon>
        <taxon>Lygus</taxon>
    </lineage>
</organism>
<dbReference type="AlphaFoldDB" id="A0A0A9Y032"/>
<dbReference type="InterPro" id="IPR011009">
    <property type="entry name" value="Kinase-like_dom_sf"/>
</dbReference>
<dbReference type="Gene3D" id="1.10.510.10">
    <property type="entry name" value="Transferase(Phosphotransferase) domain 1"/>
    <property type="match status" value="1"/>
</dbReference>
<reference evidence="1" key="1">
    <citation type="journal article" date="2014" name="PLoS ONE">
        <title>Transcriptome-Based Identification of ABC Transporters in the Western Tarnished Plant Bug Lygus hesperus.</title>
        <authorList>
            <person name="Hull J.J."/>
            <person name="Chaney K."/>
            <person name="Geib S.M."/>
            <person name="Fabrick J.A."/>
            <person name="Brent C.S."/>
            <person name="Walsh D."/>
            <person name="Lavine L.C."/>
        </authorList>
    </citation>
    <scope>NUCLEOTIDE SEQUENCE</scope>
</reference>
<reference evidence="2" key="3">
    <citation type="journal article" date="2016" name="Gigascience">
        <title>De novo construction of an expanded transcriptome assembly for the western tarnished plant bug, Lygus hesperus.</title>
        <authorList>
            <person name="Tassone E.E."/>
            <person name="Geib S.M."/>
            <person name="Hall B."/>
            <person name="Fabrick J.A."/>
            <person name="Brent C.S."/>
            <person name="Hull J.J."/>
        </authorList>
    </citation>
    <scope>NUCLEOTIDE SEQUENCE</scope>
</reference>
<evidence type="ECO:0000313" key="2">
    <source>
        <dbReference type="EMBL" id="JAQ17960.1"/>
    </source>
</evidence>
<name>A0A0A9Y032_LYGHE</name>